<accession>A0A8J2J0B2</accession>
<dbReference type="AlphaFoldDB" id="A0A8J2J0B2"/>
<protein>
    <submittedName>
        <fullName evidence="1">Uncharacterized protein</fullName>
    </submittedName>
</protein>
<organism evidence="1 2">
    <name type="scientific">Fusarium equiseti</name>
    <name type="common">Fusarium scirpi</name>
    <dbReference type="NCBI Taxonomy" id="61235"/>
    <lineage>
        <taxon>Eukaryota</taxon>
        <taxon>Fungi</taxon>
        <taxon>Dikarya</taxon>
        <taxon>Ascomycota</taxon>
        <taxon>Pezizomycotina</taxon>
        <taxon>Sordariomycetes</taxon>
        <taxon>Hypocreomycetidae</taxon>
        <taxon>Hypocreales</taxon>
        <taxon>Nectriaceae</taxon>
        <taxon>Fusarium</taxon>
        <taxon>Fusarium incarnatum-equiseti species complex</taxon>
    </lineage>
</organism>
<evidence type="ECO:0000313" key="2">
    <source>
        <dbReference type="Proteomes" id="UP000693738"/>
    </source>
</evidence>
<dbReference type="EMBL" id="CAJSTJ010000195">
    <property type="protein sequence ID" value="CAG7565921.1"/>
    <property type="molecule type" value="Genomic_DNA"/>
</dbReference>
<evidence type="ECO:0000313" key="1">
    <source>
        <dbReference type="EMBL" id="CAG7565921.1"/>
    </source>
</evidence>
<sequence>MLYIIFTLSGRDTNIFLLTSNFSKIAQSYSSRDEIRAYNSSCDNCTSTVQGFGFAVNCTERSRRFDLSAEISSPAASAGGDYLFQINITEYRGLEIYSGRIGSRLRFTTL</sequence>
<proteinExistence type="predicted"/>
<dbReference type="Proteomes" id="UP000693738">
    <property type="component" value="Unassembled WGS sequence"/>
</dbReference>
<comment type="caution">
    <text evidence="1">The sequence shown here is derived from an EMBL/GenBank/DDBJ whole genome shotgun (WGS) entry which is preliminary data.</text>
</comment>
<name>A0A8J2J0B2_FUSEQ</name>
<reference evidence="1" key="1">
    <citation type="submission" date="2021-05" db="EMBL/GenBank/DDBJ databases">
        <authorList>
            <person name="Khan N."/>
        </authorList>
    </citation>
    <scope>NUCLEOTIDE SEQUENCE</scope>
</reference>
<gene>
    <name evidence="1" type="ORF">FEQUK3_LOCUS11643</name>
</gene>